<protein>
    <submittedName>
        <fullName evidence="1">Uncharacterized protein</fullName>
    </submittedName>
</protein>
<gene>
    <name evidence="1" type="ORF">Solumvirus3_25</name>
</gene>
<proteinExistence type="predicted"/>
<organism evidence="1">
    <name type="scientific">Solumvirus sp</name>
    <dbReference type="NCBI Taxonomy" id="2487773"/>
    <lineage>
        <taxon>Viruses</taxon>
        <taxon>Pithoviruses</taxon>
    </lineage>
</organism>
<name>A0A3G5AKD1_9VIRU</name>
<dbReference type="EMBL" id="MK072500">
    <property type="protein sequence ID" value="AYV86289.1"/>
    <property type="molecule type" value="Genomic_DNA"/>
</dbReference>
<evidence type="ECO:0000313" key="1">
    <source>
        <dbReference type="EMBL" id="AYV86289.1"/>
    </source>
</evidence>
<sequence>MPPRYKKKPKDIGLFKIYRTGPPNKDTEAKALIPSECKEGKYYQMASIDPAHKNFGLRVERRWFDGRITTEFFDVFNLTPVAWESVYSVACVVLDKILNLLKECHIIVFELQLWDNYKMTRMGQHILTHLIIRLTQFPKTEVTPKINIFGVSPPKTITPIIIEIQSSVKTRQLGGACGLNKRGIKEWAVKRALEILTERKDQKALDILNAKKKKDDLADTVVQLEALCQLSHDELPWKGPIKFVSEKNGSSIPQTNSDSKESTKIKIVTSNASTIIKDGVKNVSFTGDVLSVAPKFKINIAK</sequence>
<reference evidence="1" key="1">
    <citation type="submission" date="2018-10" db="EMBL/GenBank/DDBJ databases">
        <title>Hidden diversity of soil giant viruses.</title>
        <authorList>
            <person name="Schulz F."/>
            <person name="Alteio L."/>
            <person name="Goudeau D."/>
            <person name="Ryan E.M."/>
            <person name="Malmstrom R.R."/>
            <person name="Blanchard J."/>
            <person name="Woyke T."/>
        </authorList>
    </citation>
    <scope>NUCLEOTIDE SEQUENCE</scope>
    <source>
        <strain evidence="1">SMV1</strain>
    </source>
</reference>
<accession>A0A3G5AKD1</accession>